<dbReference type="AlphaFoldDB" id="A0A9X1V7D2"/>
<dbReference type="InterPro" id="IPR001567">
    <property type="entry name" value="Pept_M3A_M3B_dom"/>
</dbReference>
<dbReference type="GO" id="GO:0004222">
    <property type="term" value="F:metalloendopeptidase activity"/>
    <property type="evidence" value="ECO:0007669"/>
    <property type="project" value="InterPro"/>
</dbReference>
<dbReference type="Proteomes" id="UP001139263">
    <property type="component" value="Unassembled WGS sequence"/>
</dbReference>
<feature type="domain" description="Peptidase M3A/M3B catalytic" evidence="7">
    <location>
        <begin position="167"/>
        <end position="270"/>
    </location>
</feature>
<dbReference type="Pfam" id="PF01432">
    <property type="entry name" value="Peptidase_M3"/>
    <property type="match status" value="2"/>
</dbReference>
<evidence type="ECO:0000313" key="9">
    <source>
        <dbReference type="Proteomes" id="UP001139263"/>
    </source>
</evidence>
<proteinExistence type="inferred from homology"/>
<dbReference type="SUPFAM" id="SSF55486">
    <property type="entry name" value="Metalloproteases ('zincins'), catalytic domain"/>
    <property type="match status" value="1"/>
</dbReference>
<evidence type="ECO:0000256" key="2">
    <source>
        <dbReference type="ARBA" id="ARBA00022723"/>
    </source>
</evidence>
<evidence type="ECO:0000256" key="4">
    <source>
        <dbReference type="ARBA" id="ARBA00022833"/>
    </source>
</evidence>
<name>A0A9X1V7D2_9BACL</name>
<comment type="similarity">
    <text evidence="6">Belongs to the peptidase M3 family.</text>
</comment>
<dbReference type="InterPro" id="IPR011976">
    <property type="entry name" value="Pept_M3B_oligopep-rel"/>
</dbReference>
<dbReference type="EMBL" id="JALBUF010000002">
    <property type="protein sequence ID" value="MCI0182901.1"/>
    <property type="molecule type" value="Genomic_DNA"/>
</dbReference>
<comment type="cofactor">
    <cofactor evidence="6">
        <name>Zn(2+)</name>
        <dbReference type="ChEBI" id="CHEBI:29105"/>
    </cofactor>
    <text evidence="6">Binds 1 zinc ion.</text>
</comment>
<keyword evidence="3 6" id="KW-0378">Hydrolase</keyword>
<dbReference type="InterPro" id="IPR045090">
    <property type="entry name" value="Pept_M3A_M3B"/>
</dbReference>
<protein>
    <recommendedName>
        <fullName evidence="7">Peptidase M3A/M3B catalytic domain-containing protein</fullName>
    </recommendedName>
</protein>
<keyword evidence="4 6" id="KW-0862">Zinc</keyword>
<dbReference type="GO" id="GO:0006518">
    <property type="term" value="P:peptide metabolic process"/>
    <property type="evidence" value="ECO:0007669"/>
    <property type="project" value="TreeGrafter"/>
</dbReference>
<organism evidence="8 9">
    <name type="scientific">Sulfoacidibacillus ferrooxidans</name>
    <dbReference type="NCBI Taxonomy" id="2005001"/>
    <lineage>
        <taxon>Bacteria</taxon>
        <taxon>Bacillati</taxon>
        <taxon>Bacillota</taxon>
        <taxon>Bacilli</taxon>
        <taxon>Bacillales</taxon>
        <taxon>Alicyclobacillaceae</taxon>
        <taxon>Sulfoacidibacillus</taxon>
    </lineage>
</organism>
<accession>A0A9X1V7D2</accession>
<gene>
    <name evidence="8" type="ORF">MM817_01170</name>
</gene>
<reference evidence="8" key="1">
    <citation type="submission" date="2022-03" db="EMBL/GenBank/DDBJ databases">
        <title>Draft Genome Sequence of Firmicute Strain S0AB, a Heterotrophic Iron/Sulfur-Oxidizing Extreme Acidophile.</title>
        <authorList>
            <person name="Vergara E."/>
            <person name="Pakostova E."/>
            <person name="Johnson D.B."/>
            <person name="Holmes D.S."/>
        </authorList>
    </citation>
    <scope>NUCLEOTIDE SEQUENCE</scope>
    <source>
        <strain evidence="8">S0AB</strain>
    </source>
</reference>
<keyword evidence="1 6" id="KW-0645">Protease</keyword>
<dbReference type="PANTHER" id="PTHR11804">
    <property type="entry name" value="PROTEASE M3 THIMET OLIGOPEPTIDASE-RELATED"/>
    <property type="match status" value="1"/>
</dbReference>
<dbReference type="GO" id="GO:0006508">
    <property type="term" value="P:proteolysis"/>
    <property type="evidence" value="ECO:0007669"/>
    <property type="project" value="UniProtKB-KW"/>
</dbReference>
<sequence length="565" mass="66228">MFTFIDLPYQRPDMEDFSRKFREELDAFQHASDFTQQDLVMARINDLRNTFDSLSQIVYIRHSIDTTNAVYREEQDFFDEMSPVYQGLVNEYYQVLVQSSFRRELEAKWGDQLFRMADQTLRTFSPLVIEDLQQENRLASEYVQLLSSAKILFDGEERNLSQMTPFLQSTDRAVRKQAAQAKYGFMAENEAELDRLYDELVKTRTRIAHQLGFRNFVELAYARLNRTDYDEQAVAVFREQVKQYIVPAATRLRERQRSRIGVDSLRYYDEGFNFLSGNAKPKGEPEWIVENGRNMYSELSPETDEFFSYLLDHQLIDLVSKKGKAGGGYCTYIPSHQAPFIFSNFNGTSGDVDVLTHEAGHAFQVYSSRSYQVPEYLWPTYDAAEIHSMSMEFFTWPWMELFFEEDTQKYKFAHLSGALLFVPYGVLVDDFQHYVYANPDATPLERKAKWRQLEKIYLPTKDYEDNSYLEQGGFWHQQNHIFSVPFYYIDYTLAQLCAFQFWVRMQEDREQAWDSYLRLCRAGGSQSFTQLVAKAGLISPFEPGCVESVIGKIESWLDQVDDQSL</sequence>
<dbReference type="PANTHER" id="PTHR11804:SF28">
    <property type="entry name" value="OLIGOENDOPEPTIDASE F"/>
    <property type="match status" value="1"/>
</dbReference>
<keyword evidence="9" id="KW-1185">Reference proteome</keyword>
<dbReference type="Gene3D" id="1.10.1370.30">
    <property type="match status" value="1"/>
</dbReference>
<evidence type="ECO:0000256" key="6">
    <source>
        <dbReference type="RuleBase" id="RU003435"/>
    </source>
</evidence>
<evidence type="ECO:0000313" key="8">
    <source>
        <dbReference type="EMBL" id="MCI0182901.1"/>
    </source>
</evidence>
<dbReference type="CDD" id="cd09606">
    <property type="entry name" value="M3B_PepF"/>
    <property type="match status" value="1"/>
</dbReference>
<dbReference type="NCBIfam" id="TIGR02289">
    <property type="entry name" value="M3_not_pepF"/>
    <property type="match status" value="1"/>
</dbReference>
<evidence type="ECO:0000256" key="3">
    <source>
        <dbReference type="ARBA" id="ARBA00022801"/>
    </source>
</evidence>
<comment type="caution">
    <text evidence="8">The sequence shown here is derived from an EMBL/GenBank/DDBJ whole genome shotgun (WGS) entry which is preliminary data.</text>
</comment>
<keyword evidence="5 6" id="KW-0482">Metalloprotease</keyword>
<keyword evidence="2 6" id="KW-0479">Metal-binding</keyword>
<dbReference type="RefSeq" id="WP_241712497.1">
    <property type="nucleotide sequence ID" value="NZ_JALBUF010000002.1"/>
</dbReference>
<evidence type="ECO:0000256" key="5">
    <source>
        <dbReference type="ARBA" id="ARBA00023049"/>
    </source>
</evidence>
<evidence type="ECO:0000259" key="7">
    <source>
        <dbReference type="Pfam" id="PF01432"/>
    </source>
</evidence>
<evidence type="ECO:0000256" key="1">
    <source>
        <dbReference type="ARBA" id="ARBA00022670"/>
    </source>
</evidence>
<feature type="domain" description="Peptidase M3A/M3B catalytic" evidence="7">
    <location>
        <begin position="310"/>
        <end position="540"/>
    </location>
</feature>
<dbReference type="GO" id="GO:0046872">
    <property type="term" value="F:metal ion binding"/>
    <property type="evidence" value="ECO:0007669"/>
    <property type="project" value="UniProtKB-UniRule"/>
</dbReference>